<dbReference type="Proteomes" id="UP000651668">
    <property type="component" value="Unassembled WGS sequence"/>
</dbReference>
<accession>A0A916UDS2</accession>
<protein>
    <submittedName>
        <fullName evidence="1">Uncharacterized protein</fullName>
    </submittedName>
</protein>
<proteinExistence type="predicted"/>
<dbReference type="EMBL" id="BMIL01000007">
    <property type="protein sequence ID" value="GGC69078.1"/>
    <property type="molecule type" value="Genomic_DNA"/>
</dbReference>
<evidence type="ECO:0000313" key="1">
    <source>
        <dbReference type="EMBL" id="GGC69078.1"/>
    </source>
</evidence>
<reference evidence="1" key="2">
    <citation type="submission" date="2020-09" db="EMBL/GenBank/DDBJ databases">
        <authorList>
            <person name="Sun Q."/>
            <person name="Zhou Y."/>
        </authorList>
    </citation>
    <scope>NUCLEOTIDE SEQUENCE</scope>
    <source>
        <strain evidence="1">CGMCC 1.15343</strain>
    </source>
</reference>
<dbReference type="AlphaFoldDB" id="A0A916UDS2"/>
<keyword evidence="2" id="KW-1185">Reference proteome</keyword>
<comment type="caution">
    <text evidence="1">The sequence shown here is derived from an EMBL/GenBank/DDBJ whole genome shotgun (WGS) entry which is preliminary data.</text>
</comment>
<reference evidence="1" key="1">
    <citation type="journal article" date="2014" name="Int. J. Syst. Evol. Microbiol.">
        <title>Complete genome sequence of Corynebacterium casei LMG S-19264T (=DSM 44701T), isolated from a smear-ripened cheese.</title>
        <authorList>
            <consortium name="US DOE Joint Genome Institute (JGI-PGF)"/>
            <person name="Walter F."/>
            <person name="Albersmeier A."/>
            <person name="Kalinowski J."/>
            <person name="Ruckert C."/>
        </authorList>
    </citation>
    <scope>NUCLEOTIDE SEQUENCE</scope>
    <source>
        <strain evidence="1">CGMCC 1.15343</strain>
    </source>
</reference>
<name>A0A916UDS2_9SPHI</name>
<evidence type="ECO:0000313" key="2">
    <source>
        <dbReference type="Proteomes" id="UP000651668"/>
    </source>
</evidence>
<organism evidence="1 2">
    <name type="scientific">Pedobacter quisquiliarum</name>
    <dbReference type="NCBI Taxonomy" id="1834438"/>
    <lineage>
        <taxon>Bacteria</taxon>
        <taxon>Pseudomonadati</taxon>
        <taxon>Bacteroidota</taxon>
        <taxon>Sphingobacteriia</taxon>
        <taxon>Sphingobacteriales</taxon>
        <taxon>Sphingobacteriaceae</taxon>
        <taxon>Pedobacter</taxon>
    </lineage>
</organism>
<sequence>MKPQKYLPGDGRAIVYAFEKVSGKHCAGCEVVLHRPEGLLEKGCMILRNLDFPDRKKAIICDFEGVEQDFFRIHTNFYTLFYDNLHNAFPYTII</sequence>
<gene>
    <name evidence="1" type="ORF">GCM10011387_23100</name>
</gene>